<feature type="domain" description="AMP-dependent synthetase/ligase" evidence="6">
    <location>
        <begin position="220"/>
        <end position="589"/>
    </location>
</feature>
<keyword evidence="4" id="KW-0576">Peroxisome</keyword>
<evidence type="ECO:0000256" key="4">
    <source>
        <dbReference type="ARBA" id="ARBA00023140"/>
    </source>
</evidence>
<dbReference type="Pfam" id="PF13193">
    <property type="entry name" value="AMP-binding_C"/>
    <property type="match status" value="1"/>
</dbReference>
<evidence type="ECO:0000259" key="7">
    <source>
        <dbReference type="Pfam" id="PF13193"/>
    </source>
</evidence>
<dbReference type="PANTHER" id="PTHR24096">
    <property type="entry name" value="LONG-CHAIN-FATTY-ACID--COA LIGASE"/>
    <property type="match status" value="1"/>
</dbReference>
<feature type="domain" description="AMP-binding enzyme C-terminal" evidence="7">
    <location>
        <begin position="639"/>
        <end position="717"/>
    </location>
</feature>
<keyword evidence="5" id="KW-0812">Transmembrane</keyword>
<dbReference type="Gene3D" id="3.30.300.30">
    <property type="match status" value="1"/>
</dbReference>
<sequence>MNDNDHRVSDEILYWINMMKYMLELAQMSTAVAGFVRNKPDFSDNDVKNFNKLCLAVDEIRNQLGVLSGNAKKSKIHSTQSSKVKTRNVFIQTYDENVLENVFQETRIVEETKKETRKHALHRAACFCDRFMKKLLERNKNNRITVCSTMIRSRFSNDKCNQCGGCLKLNQGATEETGMKSGYKMNSEDWPNDDNHPYIIKDPGEIIIPETGVGYELFTAMRRYPNIIAQYVEITDEVQTYAELLRDCTSVAIKLRSKGLNEEDIICVCVTGTKNACIPYLGGLFVGCQMNGLDMSFHIPDIAFLLNLATPKLIFVQNEKVSDVEEALQQVGKKVDIVVIGGEIEGYESLEDYLKASDEEIKKFKPYKVDSLSRTCIILFSSGTSGLPKAICLTHRNVINQFVTSVLPGNMKKIFLTFNLFYWISSVVCLGVAILAGITRVVALPFEASRVHKLIMKYKIGTIFFGPYECMMLLKTPKPPNVDTSSLKVVVTGGSGLKDTVIYGLRELFPGSLVFQTYGQTETGGLIIMWSTDNPKEVALMNAKPDSSGIPYSGFWYKIVEEDTEKILGPYQRGELYVKSNNMLMKGYYKMDSSDCFDKLGWLKTGDMAYYDDYHCFFIVDRMKELIKFRGWHVPPTILEHLLSSHRAVARAVVVGIPDDEDGEHPMGFVILHDGIDPNTVDVNEIAAFVNEQVEDRKRLRGGVKIIKNIPITATGKVRRRALRDAYIRGEEL</sequence>
<dbReference type="InterPro" id="IPR042099">
    <property type="entry name" value="ANL_N_sf"/>
</dbReference>
<keyword evidence="5" id="KW-0472">Membrane</keyword>
<evidence type="ECO:0000256" key="3">
    <source>
        <dbReference type="ARBA" id="ARBA00022598"/>
    </source>
</evidence>
<evidence type="ECO:0000256" key="5">
    <source>
        <dbReference type="SAM" id="Phobius"/>
    </source>
</evidence>
<feature type="transmembrane region" description="Helical" evidence="5">
    <location>
        <begin position="420"/>
        <end position="443"/>
    </location>
</feature>
<dbReference type="EMBL" id="JABFTP020000021">
    <property type="protein sequence ID" value="KAL3269432.1"/>
    <property type="molecule type" value="Genomic_DNA"/>
</dbReference>
<proteinExistence type="inferred from homology"/>
<dbReference type="InterPro" id="IPR045851">
    <property type="entry name" value="AMP-bd_C_sf"/>
</dbReference>
<comment type="similarity">
    <text evidence="2">Belongs to the ATP-dependent AMP-binding enzyme family.</text>
</comment>
<dbReference type="InterPro" id="IPR000873">
    <property type="entry name" value="AMP-dep_synth/lig_dom"/>
</dbReference>
<name>A0ABD2MSZ7_9CUCU</name>
<dbReference type="GO" id="GO:0016874">
    <property type="term" value="F:ligase activity"/>
    <property type="evidence" value="ECO:0007669"/>
    <property type="project" value="UniProtKB-KW"/>
</dbReference>
<dbReference type="Pfam" id="PF00501">
    <property type="entry name" value="AMP-binding"/>
    <property type="match status" value="1"/>
</dbReference>
<evidence type="ECO:0008006" key="10">
    <source>
        <dbReference type="Google" id="ProtNLM"/>
    </source>
</evidence>
<keyword evidence="5" id="KW-1133">Transmembrane helix</keyword>
<accession>A0ABD2MSZ7</accession>
<dbReference type="PANTHER" id="PTHR24096:SF149">
    <property type="entry name" value="AMP-BINDING DOMAIN-CONTAINING PROTEIN-RELATED"/>
    <property type="match status" value="1"/>
</dbReference>
<organism evidence="8 9">
    <name type="scientific">Cryptolaemus montrouzieri</name>
    <dbReference type="NCBI Taxonomy" id="559131"/>
    <lineage>
        <taxon>Eukaryota</taxon>
        <taxon>Metazoa</taxon>
        <taxon>Ecdysozoa</taxon>
        <taxon>Arthropoda</taxon>
        <taxon>Hexapoda</taxon>
        <taxon>Insecta</taxon>
        <taxon>Pterygota</taxon>
        <taxon>Neoptera</taxon>
        <taxon>Endopterygota</taxon>
        <taxon>Coleoptera</taxon>
        <taxon>Polyphaga</taxon>
        <taxon>Cucujiformia</taxon>
        <taxon>Coccinelloidea</taxon>
        <taxon>Coccinellidae</taxon>
        <taxon>Scymninae</taxon>
        <taxon>Scymnini</taxon>
        <taxon>Cryptolaemus</taxon>
    </lineage>
</organism>
<dbReference type="Proteomes" id="UP001516400">
    <property type="component" value="Unassembled WGS sequence"/>
</dbReference>
<dbReference type="GO" id="GO:0005777">
    <property type="term" value="C:peroxisome"/>
    <property type="evidence" value="ECO:0007669"/>
    <property type="project" value="UniProtKB-SubCell"/>
</dbReference>
<dbReference type="Gene3D" id="3.40.50.12780">
    <property type="entry name" value="N-terminal domain of ligase-like"/>
    <property type="match status" value="1"/>
</dbReference>
<evidence type="ECO:0000256" key="1">
    <source>
        <dbReference type="ARBA" id="ARBA00004275"/>
    </source>
</evidence>
<keyword evidence="9" id="KW-1185">Reference proteome</keyword>
<comment type="subcellular location">
    <subcellularLocation>
        <location evidence="1">Peroxisome</location>
    </subcellularLocation>
</comment>
<protein>
    <recommendedName>
        <fullName evidence="10">Luciferin 4-monooxygenase</fullName>
    </recommendedName>
</protein>
<comment type="caution">
    <text evidence="8">The sequence shown here is derived from an EMBL/GenBank/DDBJ whole genome shotgun (WGS) entry which is preliminary data.</text>
</comment>
<evidence type="ECO:0000259" key="6">
    <source>
        <dbReference type="Pfam" id="PF00501"/>
    </source>
</evidence>
<evidence type="ECO:0000313" key="9">
    <source>
        <dbReference type="Proteomes" id="UP001516400"/>
    </source>
</evidence>
<evidence type="ECO:0000313" key="8">
    <source>
        <dbReference type="EMBL" id="KAL3269432.1"/>
    </source>
</evidence>
<reference evidence="8 9" key="1">
    <citation type="journal article" date="2021" name="BMC Biol.">
        <title>Horizontally acquired antibacterial genes associated with adaptive radiation of ladybird beetles.</title>
        <authorList>
            <person name="Li H.S."/>
            <person name="Tang X.F."/>
            <person name="Huang Y.H."/>
            <person name="Xu Z.Y."/>
            <person name="Chen M.L."/>
            <person name="Du X.Y."/>
            <person name="Qiu B.Y."/>
            <person name="Chen P.T."/>
            <person name="Zhang W."/>
            <person name="Slipinski A."/>
            <person name="Escalona H.E."/>
            <person name="Waterhouse R.M."/>
            <person name="Zwick A."/>
            <person name="Pang H."/>
        </authorList>
    </citation>
    <scope>NUCLEOTIDE SEQUENCE [LARGE SCALE GENOMIC DNA]</scope>
    <source>
        <strain evidence="8">SYSU2018</strain>
    </source>
</reference>
<dbReference type="InterPro" id="IPR025110">
    <property type="entry name" value="AMP-bd_C"/>
</dbReference>
<dbReference type="InterPro" id="IPR020845">
    <property type="entry name" value="AMP-binding_CS"/>
</dbReference>
<gene>
    <name evidence="8" type="ORF">HHI36_008502</name>
</gene>
<evidence type="ECO:0000256" key="2">
    <source>
        <dbReference type="ARBA" id="ARBA00006432"/>
    </source>
</evidence>
<dbReference type="AlphaFoldDB" id="A0ABD2MSZ7"/>
<dbReference type="SUPFAM" id="SSF56801">
    <property type="entry name" value="Acetyl-CoA synthetase-like"/>
    <property type="match status" value="1"/>
</dbReference>
<keyword evidence="3" id="KW-0436">Ligase</keyword>
<dbReference type="PROSITE" id="PS00455">
    <property type="entry name" value="AMP_BINDING"/>
    <property type="match status" value="1"/>
</dbReference>